<gene>
    <name evidence="10" type="ORF">A3B19_00590</name>
</gene>
<proteinExistence type="inferred from homology"/>
<dbReference type="SUPFAM" id="SSF53335">
    <property type="entry name" value="S-adenosyl-L-methionine-dependent methyltransferases"/>
    <property type="match status" value="3"/>
</dbReference>
<dbReference type="GO" id="GO:0015667">
    <property type="term" value="F:site-specific DNA-methyltransferase (cytosine-N4-specific) activity"/>
    <property type="evidence" value="ECO:0007669"/>
    <property type="project" value="UniProtKB-EC"/>
</dbReference>
<accession>A0A1F5XGP0</accession>
<evidence type="ECO:0000256" key="7">
    <source>
        <dbReference type="ARBA" id="ARBA00023125"/>
    </source>
</evidence>
<evidence type="ECO:0000256" key="6">
    <source>
        <dbReference type="ARBA" id="ARBA00022747"/>
    </source>
</evidence>
<dbReference type="Pfam" id="PF01555">
    <property type="entry name" value="N6_N4_Mtase"/>
    <property type="match status" value="1"/>
</dbReference>
<evidence type="ECO:0000313" key="11">
    <source>
        <dbReference type="Proteomes" id="UP000177346"/>
    </source>
</evidence>
<keyword evidence="5" id="KW-0949">S-adenosyl-L-methionine</keyword>
<dbReference type="EC" id="2.1.1.113" evidence="2"/>
<dbReference type="GO" id="GO:0003677">
    <property type="term" value="F:DNA binding"/>
    <property type="evidence" value="ECO:0007669"/>
    <property type="project" value="UniProtKB-KW"/>
</dbReference>
<evidence type="ECO:0000259" key="9">
    <source>
        <dbReference type="Pfam" id="PF01555"/>
    </source>
</evidence>
<protein>
    <recommendedName>
        <fullName evidence="2">site-specific DNA-methyltransferase (cytosine-N(4)-specific)</fullName>
        <ecNumber evidence="2">2.1.1.113</ecNumber>
    </recommendedName>
</protein>
<dbReference type="AlphaFoldDB" id="A0A1F5XGP0"/>
<dbReference type="GO" id="GO:0008170">
    <property type="term" value="F:N-methyltransferase activity"/>
    <property type="evidence" value="ECO:0007669"/>
    <property type="project" value="InterPro"/>
</dbReference>
<comment type="similarity">
    <text evidence="1">Belongs to the N(4)/N(6)-methyltransferase family. N(4) subfamily.</text>
</comment>
<evidence type="ECO:0000256" key="1">
    <source>
        <dbReference type="ARBA" id="ARBA00010203"/>
    </source>
</evidence>
<comment type="caution">
    <text evidence="10">The sequence shown here is derived from an EMBL/GenBank/DDBJ whole genome shotgun (WGS) entry which is preliminary data.</text>
</comment>
<dbReference type="InterPro" id="IPR002941">
    <property type="entry name" value="DNA_methylase_N4/N6"/>
</dbReference>
<dbReference type="InterPro" id="IPR017985">
    <property type="entry name" value="MeTrfase_CN4_CS"/>
</dbReference>
<evidence type="ECO:0000313" key="10">
    <source>
        <dbReference type="EMBL" id="OGF87112.1"/>
    </source>
</evidence>
<evidence type="ECO:0000256" key="5">
    <source>
        <dbReference type="ARBA" id="ARBA00022691"/>
    </source>
</evidence>
<feature type="domain" description="DNA methylase N-4/N-6" evidence="9">
    <location>
        <begin position="48"/>
        <end position="121"/>
    </location>
</feature>
<dbReference type="InterPro" id="IPR029063">
    <property type="entry name" value="SAM-dependent_MTases_sf"/>
</dbReference>
<evidence type="ECO:0000256" key="3">
    <source>
        <dbReference type="ARBA" id="ARBA00022603"/>
    </source>
</evidence>
<keyword evidence="6" id="KW-0680">Restriction system</keyword>
<reference evidence="10 11" key="1">
    <citation type="journal article" date="2016" name="Nat. Commun.">
        <title>Thousands of microbial genomes shed light on interconnected biogeochemical processes in an aquifer system.</title>
        <authorList>
            <person name="Anantharaman K."/>
            <person name="Brown C.T."/>
            <person name="Hug L.A."/>
            <person name="Sharon I."/>
            <person name="Castelle C.J."/>
            <person name="Probst A.J."/>
            <person name="Thomas B.C."/>
            <person name="Singh A."/>
            <person name="Wilkins M.J."/>
            <person name="Karaoz U."/>
            <person name="Brodie E.L."/>
            <person name="Williams K.H."/>
            <person name="Hubbard S.S."/>
            <person name="Banfield J.F."/>
        </authorList>
    </citation>
    <scope>NUCLEOTIDE SEQUENCE [LARGE SCALE GENOMIC DNA]</scope>
</reference>
<dbReference type="GO" id="GO:0009307">
    <property type="term" value="P:DNA restriction-modification system"/>
    <property type="evidence" value="ECO:0007669"/>
    <property type="project" value="UniProtKB-KW"/>
</dbReference>
<dbReference type="Proteomes" id="UP000177346">
    <property type="component" value="Unassembled WGS sequence"/>
</dbReference>
<dbReference type="GO" id="GO:0032259">
    <property type="term" value="P:methylation"/>
    <property type="evidence" value="ECO:0007669"/>
    <property type="project" value="UniProtKB-KW"/>
</dbReference>
<organism evidence="10 11">
    <name type="scientific">Candidatus Giovannonibacteria bacterium RIFCSPLOWO2_01_FULL_46_32</name>
    <dbReference type="NCBI Taxonomy" id="1798353"/>
    <lineage>
        <taxon>Bacteria</taxon>
        <taxon>Candidatus Giovannoniibacteriota</taxon>
    </lineage>
</organism>
<name>A0A1F5XGP0_9BACT</name>
<comment type="catalytic activity">
    <reaction evidence="8">
        <text>a 2'-deoxycytidine in DNA + S-adenosyl-L-methionine = an N(4)-methyl-2'-deoxycytidine in DNA + S-adenosyl-L-homocysteine + H(+)</text>
        <dbReference type="Rhea" id="RHEA:16857"/>
        <dbReference type="Rhea" id="RHEA-COMP:11369"/>
        <dbReference type="Rhea" id="RHEA-COMP:13674"/>
        <dbReference type="ChEBI" id="CHEBI:15378"/>
        <dbReference type="ChEBI" id="CHEBI:57856"/>
        <dbReference type="ChEBI" id="CHEBI:59789"/>
        <dbReference type="ChEBI" id="CHEBI:85452"/>
        <dbReference type="ChEBI" id="CHEBI:137933"/>
        <dbReference type="EC" id="2.1.1.113"/>
    </reaction>
</comment>
<sequence length="423" mass="48629">MLALIKAPLKLKTYLRKFQFEENFNLFSALAAGSETLLNFYDVGGRKYAKYINEFWTAKQRQASSLHEISYRACFKPQLPRFFIELLSKKGDLVYDPFGGRGTTAIEAGLLDRQVASNDINPLSKVLAYPRFFIPTVGEIVNRLDIIPLAYNINADIDLSMFYHPKTESEILSLRNYLLGRQHKKLEDKFDLWIRMIATNRLTGHSKGFFSVYTLPPNQAVSPANQVKINIKREQKPEYRNMKQIILEKTSNLLRNIDAEEKEVLRRAGNSALFLTQDARRTPEIYNNSVQLVVTSPPFLDVVNYSQDNWLRCWFNGINDKQISKNITMCRNINTWINVMRAVFDELFRVVKKGGWVAFEVGEVRSGTINLEEHVIPMGLAAGFECVGILVNMQTFTKTSNIWGIKNNIRGTNTNRVVIFYKK</sequence>
<evidence type="ECO:0000256" key="4">
    <source>
        <dbReference type="ARBA" id="ARBA00022679"/>
    </source>
</evidence>
<keyword evidence="3 10" id="KW-0489">Methyltransferase</keyword>
<evidence type="ECO:0000256" key="8">
    <source>
        <dbReference type="ARBA" id="ARBA00049120"/>
    </source>
</evidence>
<keyword evidence="7" id="KW-0238">DNA-binding</keyword>
<evidence type="ECO:0000256" key="2">
    <source>
        <dbReference type="ARBA" id="ARBA00012185"/>
    </source>
</evidence>
<dbReference type="PROSITE" id="PS00093">
    <property type="entry name" value="N4_MTASE"/>
    <property type="match status" value="1"/>
</dbReference>
<dbReference type="Gene3D" id="3.40.50.150">
    <property type="entry name" value="Vaccinia Virus protein VP39"/>
    <property type="match status" value="2"/>
</dbReference>
<dbReference type="EMBL" id="MFIF01000009">
    <property type="protein sequence ID" value="OGF87112.1"/>
    <property type="molecule type" value="Genomic_DNA"/>
</dbReference>
<keyword evidence="4" id="KW-0808">Transferase</keyword>